<dbReference type="Proteomes" id="UP000238479">
    <property type="component" value="Chromosome 3"/>
</dbReference>
<gene>
    <name evidence="2" type="ORF">RchiOBHm_Chr3g0480571</name>
</gene>
<feature type="region of interest" description="Disordered" evidence="1">
    <location>
        <begin position="1"/>
        <end position="25"/>
    </location>
</feature>
<sequence length="125" mass="13808">MSLQLENMGSGQGNKSAFKSEPKRACRGRANCEGEDRLRERSNQPNSTGMIFLDPFCVGWIKIVVDELGWAGFRSVHHVVHLVVLEHNGSDILPKKIVFFGELEWDEVTDMIGCGGGGEKLGSNF</sequence>
<dbReference type="Gramene" id="PRQ44558">
    <property type="protein sequence ID" value="PRQ44558"/>
    <property type="gene ID" value="RchiOBHm_Chr3g0480571"/>
</dbReference>
<protein>
    <submittedName>
        <fullName evidence="2">Uncharacterized protein</fullName>
    </submittedName>
</protein>
<organism evidence="2 3">
    <name type="scientific">Rosa chinensis</name>
    <name type="common">China rose</name>
    <dbReference type="NCBI Taxonomy" id="74649"/>
    <lineage>
        <taxon>Eukaryota</taxon>
        <taxon>Viridiplantae</taxon>
        <taxon>Streptophyta</taxon>
        <taxon>Embryophyta</taxon>
        <taxon>Tracheophyta</taxon>
        <taxon>Spermatophyta</taxon>
        <taxon>Magnoliopsida</taxon>
        <taxon>eudicotyledons</taxon>
        <taxon>Gunneridae</taxon>
        <taxon>Pentapetalae</taxon>
        <taxon>rosids</taxon>
        <taxon>fabids</taxon>
        <taxon>Rosales</taxon>
        <taxon>Rosaceae</taxon>
        <taxon>Rosoideae</taxon>
        <taxon>Rosoideae incertae sedis</taxon>
        <taxon>Rosa</taxon>
    </lineage>
</organism>
<proteinExistence type="predicted"/>
<evidence type="ECO:0000256" key="1">
    <source>
        <dbReference type="SAM" id="MobiDB-lite"/>
    </source>
</evidence>
<accession>A0A2P6RDR2</accession>
<keyword evidence="3" id="KW-1185">Reference proteome</keyword>
<comment type="caution">
    <text evidence="2">The sequence shown here is derived from an EMBL/GenBank/DDBJ whole genome shotgun (WGS) entry which is preliminary data.</text>
</comment>
<dbReference type="AlphaFoldDB" id="A0A2P6RDR2"/>
<feature type="compositionally biased region" description="Polar residues" evidence="1">
    <location>
        <begin position="1"/>
        <end position="17"/>
    </location>
</feature>
<evidence type="ECO:0000313" key="2">
    <source>
        <dbReference type="EMBL" id="PRQ44558.1"/>
    </source>
</evidence>
<evidence type="ECO:0000313" key="3">
    <source>
        <dbReference type="Proteomes" id="UP000238479"/>
    </source>
</evidence>
<name>A0A2P6RDR2_ROSCH</name>
<reference evidence="2 3" key="1">
    <citation type="journal article" date="2018" name="Nat. Genet.">
        <title>The Rosa genome provides new insights in the design of modern roses.</title>
        <authorList>
            <person name="Bendahmane M."/>
        </authorList>
    </citation>
    <scope>NUCLEOTIDE SEQUENCE [LARGE SCALE GENOMIC DNA]</scope>
    <source>
        <strain evidence="3">cv. Old Blush</strain>
    </source>
</reference>
<dbReference type="EMBL" id="PDCK01000041">
    <property type="protein sequence ID" value="PRQ44558.1"/>
    <property type="molecule type" value="Genomic_DNA"/>
</dbReference>